<evidence type="ECO:0000313" key="3">
    <source>
        <dbReference type="WBParaSite" id="Smp_244365.1"/>
    </source>
</evidence>
<reference evidence="2" key="1">
    <citation type="journal article" date="2012" name="PLoS Negl. Trop. Dis.">
        <title>A systematically improved high quality genome and transcriptome of the human blood fluke Schistosoma mansoni.</title>
        <authorList>
            <person name="Protasio A.V."/>
            <person name="Tsai I.J."/>
            <person name="Babbage A."/>
            <person name="Nichol S."/>
            <person name="Hunt M."/>
            <person name="Aslett M.A."/>
            <person name="De Silva N."/>
            <person name="Velarde G.S."/>
            <person name="Anderson T.J."/>
            <person name="Clark R.C."/>
            <person name="Davidson C."/>
            <person name="Dillon G.P."/>
            <person name="Holroyd N.E."/>
            <person name="LoVerde P.T."/>
            <person name="Lloyd C."/>
            <person name="McQuillan J."/>
            <person name="Oliveira G."/>
            <person name="Otto T.D."/>
            <person name="Parker-Manuel S.J."/>
            <person name="Quail M.A."/>
            <person name="Wilson R.A."/>
            <person name="Zerlotini A."/>
            <person name="Dunne D.W."/>
            <person name="Berriman M."/>
        </authorList>
    </citation>
    <scope>NUCLEOTIDE SEQUENCE [LARGE SCALE GENOMIC DNA]</scope>
    <source>
        <strain evidence="2">Puerto Rican</strain>
    </source>
</reference>
<evidence type="ECO:0000313" key="2">
    <source>
        <dbReference type="Proteomes" id="UP000008854"/>
    </source>
</evidence>
<feature type="chain" id="PRO_5041722696" evidence="1">
    <location>
        <begin position="23"/>
        <end position="70"/>
    </location>
</feature>
<proteinExistence type="predicted"/>
<feature type="signal peptide" evidence="1">
    <location>
        <begin position="1"/>
        <end position="22"/>
    </location>
</feature>
<keyword evidence="2" id="KW-1185">Reference proteome</keyword>
<protein>
    <submittedName>
        <fullName evidence="3">Uncharacterized protein</fullName>
    </submittedName>
</protein>
<accession>A0AA82MY44</accession>
<keyword evidence="1" id="KW-0732">Signal</keyword>
<dbReference type="AlphaFoldDB" id="A0AA82MY44"/>
<evidence type="ECO:0000256" key="1">
    <source>
        <dbReference type="SAM" id="SignalP"/>
    </source>
</evidence>
<name>A0AA82MY44_SCHMA</name>
<reference evidence="3" key="2">
    <citation type="submission" date="2023-11" db="UniProtKB">
        <authorList>
            <consortium name="WormBaseParasite"/>
        </authorList>
    </citation>
    <scope>IDENTIFICATION</scope>
    <source>
        <strain evidence="3">Puerto Rican</strain>
    </source>
</reference>
<dbReference type="Proteomes" id="UP000008854">
    <property type="component" value="Unassembled WGS sequence"/>
</dbReference>
<sequence length="70" mass="8147">MFAVKIIPVLIIIMLTSKSILSDVMPPKVNCINDCWKIGDNCKQKCYRNFQEFKCKSNCQNDIRKCQRSC</sequence>
<dbReference type="WBParaSite" id="Smp_244365.1">
    <property type="protein sequence ID" value="Smp_244365.1"/>
    <property type="gene ID" value="Smp_244365"/>
</dbReference>
<organism evidence="2 3">
    <name type="scientific">Schistosoma mansoni</name>
    <name type="common">Blood fluke</name>
    <dbReference type="NCBI Taxonomy" id="6183"/>
    <lineage>
        <taxon>Eukaryota</taxon>
        <taxon>Metazoa</taxon>
        <taxon>Spiralia</taxon>
        <taxon>Lophotrochozoa</taxon>
        <taxon>Platyhelminthes</taxon>
        <taxon>Trematoda</taxon>
        <taxon>Digenea</taxon>
        <taxon>Strigeidida</taxon>
        <taxon>Schistosomatoidea</taxon>
        <taxon>Schistosomatidae</taxon>
        <taxon>Schistosoma</taxon>
    </lineage>
</organism>